<keyword evidence="3" id="KW-1185">Reference proteome</keyword>
<feature type="compositionally biased region" description="Polar residues" evidence="1">
    <location>
        <begin position="95"/>
        <end position="107"/>
    </location>
</feature>
<reference evidence="2" key="1">
    <citation type="submission" date="2021-12" db="EMBL/GenBank/DDBJ databases">
        <authorList>
            <person name="King R."/>
        </authorList>
    </citation>
    <scope>NUCLEOTIDE SEQUENCE</scope>
</reference>
<feature type="compositionally biased region" description="Acidic residues" evidence="1">
    <location>
        <begin position="16"/>
        <end position="38"/>
    </location>
</feature>
<feature type="compositionally biased region" description="Polar residues" evidence="1">
    <location>
        <begin position="492"/>
        <end position="502"/>
    </location>
</feature>
<organism evidence="2 3">
    <name type="scientific">Bemisia tabaci</name>
    <name type="common">Sweetpotato whitefly</name>
    <name type="synonym">Aleurodes tabaci</name>
    <dbReference type="NCBI Taxonomy" id="7038"/>
    <lineage>
        <taxon>Eukaryota</taxon>
        <taxon>Metazoa</taxon>
        <taxon>Ecdysozoa</taxon>
        <taxon>Arthropoda</taxon>
        <taxon>Hexapoda</taxon>
        <taxon>Insecta</taxon>
        <taxon>Pterygota</taxon>
        <taxon>Neoptera</taxon>
        <taxon>Paraneoptera</taxon>
        <taxon>Hemiptera</taxon>
        <taxon>Sternorrhyncha</taxon>
        <taxon>Aleyrodoidea</taxon>
        <taxon>Aleyrodidae</taxon>
        <taxon>Aleyrodinae</taxon>
        <taxon>Bemisia</taxon>
    </lineage>
</organism>
<proteinExistence type="predicted"/>
<feature type="region of interest" description="Disordered" evidence="1">
    <location>
        <begin position="491"/>
        <end position="517"/>
    </location>
</feature>
<feature type="compositionally biased region" description="Polar residues" evidence="1">
    <location>
        <begin position="168"/>
        <end position="177"/>
    </location>
</feature>
<gene>
    <name evidence="2" type="ORF">BEMITA_LOCUS1090</name>
</gene>
<protein>
    <submittedName>
        <fullName evidence="2">Uncharacterized protein</fullName>
    </submittedName>
</protein>
<feature type="compositionally biased region" description="Low complexity" evidence="1">
    <location>
        <begin position="83"/>
        <end position="92"/>
    </location>
</feature>
<evidence type="ECO:0000256" key="1">
    <source>
        <dbReference type="SAM" id="MobiDB-lite"/>
    </source>
</evidence>
<feature type="region of interest" description="Disordered" evidence="1">
    <location>
        <begin position="16"/>
        <end position="47"/>
    </location>
</feature>
<dbReference type="AlphaFoldDB" id="A0A9P0EW92"/>
<dbReference type="Proteomes" id="UP001152759">
    <property type="component" value="Chromosome 1"/>
</dbReference>
<sequence length="517" mass="55761">MSRAAKIIAAALLEDSVEHDTESDEAFSDVDPTYEYESDTSSCPSGVSERTMALLMDSPPSGANAPLKEHLVRELGSRKALFGESSESGEFSNGAGPSSATTKKSTLQQMLTHSSVLKDITATEQFNSDGSNTLSNSASNMSILQQTFSRSSVTEKSEAQKQSKNADSDTSIESSVDQVFKSPSARQTSTPVESSPAMASTPVASSSEMTSTPVVITSSIASTTQTVSSVLITTSTPPTTIVASPNSSISPIVFTVPSAPSSCSSMSSLASNVATTVSVSTADVLPLMSTILSTSSIPSGRVILNDDDNDENGIDLFNLVASWVRKHLVRSTDGLGRSVLLYYDTHKTLDDDKKRCQLATILVNAELFEDPSHKISSFRFLSIASAICKCFPTENESTYYIPYAPKDGLGKKHNAKGKLYDAYKRIRRTFMAEGLIPGTKKRKRIETNEATFIGNRGVNEDLLYLQNSGEHSSELKEKIKRTLEARRLIFQQEGSRQPSQVGRKQEFEPSKLSNSVA</sequence>
<evidence type="ECO:0000313" key="2">
    <source>
        <dbReference type="EMBL" id="CAH0381437.1"/>
    </source>
</evidence>
<name>A0A9P0EW92_BEMTA</name>
<feature type="compositionally biased region" description="Polar residues" evidence="1">
    <location>
        <begin position="184"/>
        <end position="193"/>
    </location>
</feature>
<feature type="compositionally biased region" description="Basic and acidic residues" evidence="1">
    <location>
        <begin position="153"/>
        <end position="167"/>
    </location>
</feature>
<feature type="region of interest" description="Disordered" evidence="1">
    <location>
        <begin position="83"/>
        <end position="107"/>
    </location>
</feature>
<feature type="region of interest" description="Disordered" evidence="1">
    <location>
        <begin position="147"/>
        <end position="210"/>
    </location>
</feature>
<accession>A0A9P0EW92</accession>
<evidence type="ECO:0000313" key="3">
    <source>
        <dbReference type="Proteomes" id="UP001152759"/>
    </source>
</evidence>
<dbReference type="EMBL" id="OU963862">
    <property type="protein sequence ID" value="CAH0381437.1"/>
    <property type="molecule type" value="Genomic_DNA"/>
</dbReference>